<dbReference type="PANTHER" id="PTHR46637">
    <property type="entry name" value="TIS1421-TRANSPOSASE PROTEIN A"/>
    <property type="match status" value="1"/>
</dbReference>
<dbReference type="RefSeq" id="WP_074175083.1">
    <property type="nucleotide sequence ID" value="NZ_LT158599.1"/>
</dbReference>
<dbReference type="Pfam" id="PF13340">
    <property type="entry name" value="DUF4096"/>
    <property type="match status" value="1"/>
</dbReference>
<evidence type="ECO:0000259" key="2">
    <source>
        <dbReference type="Pfam" id="PF13340"/>
    </source>
</evidence>
<dbReference type="KEGG" id="mema:MMAB1_0722"/>
<feature type="domain" description="Insertion element IS402-like" evidence="2">
    <location>
        <begin position="75"/>
        <end position="143"/>
    </location>
</feature>
<protein>
    <recommendedName>
        <fullName evidence="2">Insertion element IS402-like domain-containing protein</fullName>
    </recommendedName>
</protein>
<dbReference type="GeneID" id="95971531"/>
<dbReference type="Proteomes" id="UP000069850">
    <property type="component" value="Chromosome 1"/>
</dbReference>
<gene>
    <name evidence="3" type="ORF">MMAB1_0722</name>
</gene>
<evidence type="ECO:0000313" key="4">
    <source>
        <dbReference type="Proteomes" id="UP000069850"/>
    </source>
</evidence>
<dbReference type="AlphaFoldDB" id="A0A0X3BIE7"/>
<feature type="region of interest" description="Disordered" evidence="1">
    <location>
        <begin position="14"/>
        <end position="35"/>
    </location>
</feature>
<organism evidence="3 4">
    <name type="scientific">Methanoculleus bourgensis</name>
    <dbReference type="NCBI Taxonomy" id="83986"/>
    <lineage>
        <taxon>Archaea</taxon>
        <taxon>Methanobacteriati</taxon>
        <taxon>Methanobacteriota</taxon>
        <taxon>Stenosarchaea group</taxon>
        <taxon>Methanomicrobia</taxon>
        <taxon>Methanomicrobiales</taxon>
        <taxon>Methanomicrobiaceae</taxon>
        <taxon>Methanoculleus</taxon>
    </lineage>
</organism>
<evidence type="ECO:0000313" key="3">
    <source>
        <dbReference type="EMBL" id="CVK31936.1"/>
    </source>
</evidence>
<name>A0A0X3BIE7_9EURY</name>
<proteinExistence type="predicted"/>
<dbReference type="InterPro" id="IPR052909">
    <property type="entry name" value="Transposase_6_like"/>
</dbReference>
<dbReference type="EMBL" id="LT158599">
    <property type="protein sequence ID" value="CVK31936.1"/>
    <property type="molecule type" value="Genomic_DNA"/>
</dbReference>
<evidence type="ECO:0000256" key="1">
    <source>
        <dbReference type="SAM" id="MobiDB-lite"/>
    </source>
</evidence>
<reference evidence="3 4" key="1">
    <citation type="submission" date="2016-01" db="EMBL/GenBank/DDBJ databases">
        <authorList>
            <person name="Manzoor S."/>
        </authorList>
    </citation>
    <scope>NUCLEOTIDE SEQUENCE [LARGE SCALE GENOMIC DNA]</scope>
    <source>
        <strain evidence="3">Methanoculleus sp MAB1</strain>
    </source>
</reference>
<dbReference type="InterPro" id="IPR025161">
    <property type="entry name" value="IS402-like_dom"/>
</dbReference>
<accession>A0A0X3BIE7</accession>
<dbReference type="PANTHER" id="PTHR46637:SF1">
    <property type="entry name" value="BLL5188 PROTEIN"/>
    <property type="match status" value="1"/>
</dbReference>
<sequence>MAFRELDDDLWRLSQNSSAGRGGPPPGPSPRARDPGIGRVSIPHLVCGKPSFPCVSMLRPPRDLRSPGTFGMCSWAIVQKYLPPTKPHIGRPRCDPRRLFNGILYVLTTGCTWHDVPAKYGTKSTVHRYHLELCEKGVYQAIFLDLLRSGYAIRKIDLSDCATDTKAISAKKRDRPAMMAIKR</sequence>